<keyword evidence="3" id="KW-1185">Reference proteome</keyword>
<evidence type="ECO:0000313" key="2">
    <source>
        <dbReference type="EMBL" id="RDL36214.1"/>
    </source>
</evidence>
<gene>
    <name evidence="2" type="ORF">BP5553_06826</name>
</gene>
<dbReference type="GeneID" id="43599675"/>
<proteinExistence type="predicted"/>
<name>A0A370TL16_9HELO</name>
<sequence length="277" mass="31658">MTSYESARRRGRENTVSSALEDAFKDANYRAGQCVIQESESTCVFRPGSLADRVDLGRWQMWIYAMRNYPQVPAEPKKKNLLAKPASEKADEIFPCEGAILASCLGYESDKIHSIAQRSPDREIARSALLKARKPDCYKYNEAAFEDYVEHIVNLFSAAQLVTEEEARAAVEIDCSDISPKRSGIPSVYFVFFGKLSRPNPPSPEVISLLDSPISAPLGDDQVREEQERLVREEQERLARQEQERLAREEQERLALEERETLAQEEQERQERLAREE</sequence>
<dbReference type="EMBL" id="NPIC01000005">
    <property type="protein sequence ID" value="RDL36214.1"/>
    <property type="molecule type" value="Genomic_DNA"/>
</dbReference>
<dbReference type="InterPro" id="IPR022198">
    <property type="entry name" value="DUF3723"/>
</dbReference>
<feature type="region of interest" description="Disordered" evidence="1">
    <location>
        <begin position="217"/>
        <end position="277"/>
    </location>
</feature>
<evidence type="ECO:0000256" key="1">
    <source>
        <dbReference type="SAM" id="MobiDB-lite"/>
    </source>
</evidence>
<evidence type="ECO:0000313" key="3">
    <source>
        <dbReference type="Proteomes" id="UP000254866"/>
    </source>
</evidence>
<dbReference type="Pfam" id="PF12520">
    <property type="entry name" value="DUF3723"/>
    <property type="match status" value="1"/>
</dbReference>
<comment type="caution">
    <text evidence="2">The sequence shown here is derived from an EMBL/GenBank/DDBJ whole genome shotgun (WGS) entry which is preliminary data.</text>
</comment>
<accession>A0A370TL16</accession>
<feature type="compositionally biased region" description="Basic and acidic residues" evidence="1">
    <location>
        <begin position="221"/>
        <end position="277"/>
    </location>
</feature>
<protein>
    <submittedName>
        <fullName evidence="2">Uncharacterized protein</fullName>
    </submittedName>
</protein>
<dbReference type="AlphaFoldDB" id="A0A370TL16"/>
<dbReference type="OrthoDB" id="4227485at2759"/>
<dbReference type="RefSeq" id="XP_031868870.1">
    <property type="nucleotide sequence ID" value="XM_032015449.1"/>
</dbReference>
<dbReference type="STRING" id="2656787.A0A370TL16"/>
<organism evidence="2 3">
    <name type="scientific">Venustampulla echinocandica</name>
    <dbReference type="NCBI Taxonomy" id="2656787"/>
    <lineage>
        <taxon>Eukaryota</taxon>
        <taxon>Fungi</taxon>
        <taxon>Dikarya</taxon>
        <taxon>Ascomycota</taxon>
        <taxon>Pezizomycotina</taxon>
        <taxon>Leotiomycetes</taxon>
        <taxon>Helotiales</taxon>
        <taxon>Pleuroascaceae</taxon>
        <taxon>Venustampulla</taxon>
    </lineage>
</organism>
<dbReference type="Proteomes" id="UP000254866">
    <property type="component" value="Unassembled WGS sequence"/>
</dbReference>
<reference evidence="2 3" key="1">
    <citation type="journal article" date="2018" name="IMA Fungus">
        <title>IMA Genome-F 9: Draft genome sequence of Annulohypoxylon stygium, Aspergillus mulundensis, Berkeleyomyces basicola (syn. Thielaviopsis basicola), Ceratocystis smalleyi, two Cercospora beticola strains, Coleophoma cylindrospora, Fusarium fracticaudum, Phialophora cf. hyalina, and Morchella septimelata.</title>
        <authorList>
            <person name="Wingfield B.D."/>
            <person name="Bills G.F."/>
            <person name="Dong Y."/>
            <person name="Huang W."/>
            <person name="Nel W.J."/>
            <person name="Swalarsk-Parry B.S."/>
            <person name="Vaghefi N."/>
            <person name="Wilken P.M."/>
            <person name="An Z."/>
            <person name="de Beer Z.W."/>
            <person name="De Vos L."/>
            <person name="Chen L."/>
            <person name="Duong T.A."/>
            <person name="Gao Y."/>
            <person name="Hammerbacher A."/>
            <person name="Kikkert J.R."/>
            <person name="Li Y."/>
            <person name="Li H."/>
            <person name="Li K."/>
            <person name="Li Q."/>
            <person name="Liu X."/>
            <person name="Ma X."/>
            <person name="Naidoo K."/>
            <person name="Pethybridge S.J."/>
            <person name="Sun J."/>
            <person name="Steenkamp E.T."/>
            <person name="van der Nest M.A."/>
            <person name="van Wyk S."/>
            <person name="Wingfield M.J."/>
            <person name="Xiong C."/>
            <person name="Yue Q."/>
            <person name="Zhang X."/>
        </authorList>
    </citation>
    <scope>NUCLEOTIDE SEQUENCE [LARGE SCALE GENOMIC DNA]</scope>
    <source>
        <strain evidence="2 3">BP 5553</strain>
    </source>
</reference>